<evidence type="ECO:0000256" key="4">
    <source>
        <dbReference type="ARBA" id="ARBA00022741"/>
    </source>
</evidence>
<dbReference type="SUPFAM" id="SSF53067">
    <property type="entry name" value="Actin-like ATPase domain"/>
    <property type="match status" value="1"/>
</dbReference>
<evidence type="ECO:0000256" key="1">
    <source>
        <dbReference type="ARBA" id="ARBA00012122"/>
    </source>
</evidence>
<keyword evidence="3" id="KW-0479">Metal-binding</keyword>
<evidence type="ECO:0000256" key="8">
    <source>
        <dbReference type="ARBA" id="ARBA00023277"/>
    </source>
</evidence>
<dbReference type="PANTHER" id="PTHR18964">
    <property type="entry name" value="ROK (REPRESSOR, ORF, KINASE) FAMILY"/>
    <property type="match status" value="1"/>
</dbReference>
<keyword evidence="8" id="KW-0119">Carbohydrate metabolism</keyword>
<evidence type="ECO:0000256" key="5">
    <source>
        <dbReference type="ARBA" id="ARBA00022777"/>
    </source>
</evidence>
<proteinExistence type="predicted"/>
<dbReference type="PANTHER" id="PTHR18964:SF162">
    <property type="entry name" value="N-ACETYL-D-GLUCOSAMINE KINASE"/>
    <property type="match status" value="1"/>
</dbReference>
<reference evidence="11" key="1">
    <citation type="journal article" date="2019" name="Int. J. Syst. Evol. Microbiol.">
        <title>The Global Catalogue of Microorganisms (GCM) 10K type strain sequencing project: providing services to taxonomists for standard genome sequencing and annotation.</title>
        <authorList>
            <consortium name="The Broad Institute Genomics Platform"/>
            <consortium name="The Broad Institute Genome Sequencing Center for Infectious Disease"/>
            <person name="Wu L."/>
            <person name="Ma J."/>
        </authorList>
    </citation>
    <scope>NUCLEOTIDE SEQUENCE [LARGE SCALE GENOMIC DNA]</scope>
    <source>
        <strain evidence="11">KCTC 32998</strain>
    </source>
</reference>
<dbReference type="InterPro" id="IPR000600">
    <property type="entry name" value="ROK"/>
</dbReference>
<dbReference type="EMBL" id="BMZI01000002">
    <property type="protein sequence ID" value="GHB12277.1"/>
    <property type="molecule type" value="Genomic_DNA"/>
</dbReference>
<dbReference type="InterPro" id="IPR043129">
    <property type="entry name" value="ATPase_NBD"/>
</dbReference>
<gene>
    <name evidence="10" type="ORF">GCM10009038_07530</name>
</gene>
<comment type="caution">
    <text evidence="10">The sequence shown here is derived from an EMBL/GenBank/DDBJ whole genome shotgun (WGS) entry which is preliminary data.</text>
</comment>
<evidence type="ECO:0000256" key="3">
    <source>
        <dbReference type="ARBA" id="ARBA00022723"/>
    </source>
</evidence>
<dbReference type="EC" id="2.7.1.59" evidence="1"/>
<keyword evidence="7" id="KW-0067">ATP-binding</keyword>
<keyword evidence="6" id="KW-0862">Zinc</keyword>
<protein>
    <recommendedName>
        <fullName evidence="1">N-acetylglucosamine kinase</fullName>
        <ecNumber evidence="1">2.7.1.59</ecNumber>
    </recommendedName>
</protein>
<dbReference type="Gene3D" id="3.30.420.40">
    <property type="match status" value="2"/>
</dbReference>
<accession>A0ABQ3DSK0</accession>
<name>A0ABQ3DSK0_9GAMM</name>
<dbReference type="CDD" id="cd24057">
    <property type="entry name" value="ASKHA_NBD_ROK_NAGK"/>
    <property type="match status" value="1"/>
</dbReference>
<comment type="catalytic activity">
    <reaction evidence="9">
        <text>N-acetyl-D-glucosamine + ATP = N-acetyl-D-glucosamine 6-phosphate + ADP + H(+)</text>
        <dbReference type="Rhea" id="RHEA:17417"/>
        <dbReference type="ChEBI" id="CHEBI:15378"/>
        <dbReference type="ChEBI" id="CHEBI:30616"/>
        <dbReference type="ChEBI" id="CHEBI:57513"/>
        <dbReference type="ChEBI" id="CHEBI:456216"/>
        <dbReference type="ChEBI" id="CHEBI:506227"/>
        <dbReference type="EC" id="2.7.1.59"/>
    </reaction>
</comment>
<evidence type="ECO:0000256" key="7">
    <source>
        <dbReference type="ARBA" id="ARBA00022840"/>
    </source>
</evidence>
<evidence type="ECO:0000256" key="2">
    <source>
        <dbReference type="ARBA" id="ARBA00022679"/>
    </source>
</evidence>
<dbReference type="Proteomes" id="UP000646745">
    <property type="component" value="Unassembled WGS sequence"/>
</dbReference>
<evidence type="ECO:0000313" key="11">
    <source>
        <dbReference type="Proteomes" id="UP000646745"/>
    </source>
</evidence>
<evidence type="ECO:0000313" key="10">
    <source>
        <dbReference type="EMBL" id="GHB12277.1"/>
    </source>
</evidence>
<sequence>MHYGVDIGGTKTEIALFDARWQCLDRWREPTPTDDGERFLAMLDRMTQEADRRSGERGSLGLGFPGVLNERGCLVAANLPGLRDFPLAATLEARIKRPLAIDNDSRCFIVSETGPGGAAAGDRHAFGAILGTGAGGGAIIEGRLLEGAGRFAGEWGHLPLPASARERYGLPVLACGCGLSDCLESWIAGPGLVRLHHHFGGAADTAEQWHAALIAGEDAAERAHRCHLDLLGGALANVVKLLSPQTIVMGGGLSRVDEVLAALPAALSSHLFPGVAVPHIVRSRFGDASGVRGAAMLGARQSVSETSPSP</sequence>
<keyword evidence="5" id="KW-0418">Kinase</keyword>
<keyword evidence="2" id="KW-0808">Transferase</keyword>
<keyword evidence="4" id="KW-0547">Nucleotide-binding</keyword>
<organism evidence="10 11">
    <name type="scientific">Salinicola rhizosphaerae</name>
    <dbReference type="NCBI Taxonomy" id="1443141"/>
    <lineage>
        <taxon>Bacteria</taxon>
        <taxon>Pseudomonadati</taxon>
        <taxon>Pseudomonadota</taxon>
        <taxon>Gammaproteobacteria</taxon>
        <taxon>Oceanospirillales</taxon>
        <taxon>Halomonadaceae</taxon>
        <taxon>Salinicola</taxon>
    </lineage>
</organism>
<keyword evidence="11" id="KW-1185">Reference proteome</keyword>
<evidence type="ECO:0000256" key="9">
    <source>
        <dbReference type="ARBA" id="ARBA00049065"/>
    </source>
</evidence>
<evidence type="ECO:0000256" key="6">
    <source>
        <dbReference type="ARBA" id="ARBA00022833"/>
    </source>
</evidence>
<dbReference type="Pfam" id="PF00480">
    <property type="entry name" value="ROK"/>
    <property type="match status" value="1"/>
</dbReference>